<gene>
    <name evidence="4" type="primary">CAMK2N1</name>
</gene>
<feature type="non-terminal residue" evidence="4">
    <location>
        <position position="1"/>
    </location>
</feature>
<dbReference type="GO" id="GO:0019901">
    <property type="term" value="F:protein kinase binding"/>
    <property type="evidence" value="ECO:0007669"/>
    <property type="project" value="TreeGrafter"/>
</dbReference>
<comment type="similarity">
    <text evidence="1">Belongs to the CAMK2N family.</text>
</comment>
<evidence type="ECO:0000256" key="2">
    <source>
        <dbReference type="ARBA" id="ARBA00023013"/>
    </source>
</evidence>
<dbReference type="AlphaFoldDB" id="A0A3Q0DVV6"/>
<protein>
    <submittedName>
        <fullName evidence="4">LOW QUALITY PROTEIN: calcium/calmodulin-dependent protein kinase II inhibitor 1</fullName>
    </submittedName>
</protein>
<dbReference type="InterPro" id="IPR026779">
    <property type="entry name" value="Camk2n"/>
</dbReference>
<dbReference type="Pfam" id="PF15170">
    <property type="entry name" value="CaM-KIIN"/>
    <property type="match status" value="1"/>
</dbReference>
<organism evidence="3 4">
    <name type="scientific">Carlito syrichta</name>
    <name type="common">Philippine tarsier</name>
    <name type="synonym">Tarsius syrichta</name>
    <dbReference type="NCBI Taxonomy" id="1868482"/>
    <lineage>
        <taxon>Eukaryota</taxon>
        <taxon>Metazoa</taxon>
        <taxon>Chordata</taxon>
        <taxon>Craniata</taxon>
        <taxon>Vertebrata</taxon>
        <taxon>Euteleostomi</taxon>
        <taxon>Mammalia</taxon>
        <taxon>Eutheria</taxon>
        <taxon>Euarchontoglires</taxon>
        <taxon>Primates</taxon>
        <taxon>Haplorrhini</taxon>
        <taxon>Tarsiiformes</taxon>
        <taxon>Tarsiidae</taxon>
        <taxon>Carlito</taxon>
    </lineage>
</organism>
<reference evidence="4" key="1">
    <citation type="submission" date="2025-08" db="UniProtKB">
        <authorList>
            <consortium name="RefSeq"/>
        </authorList>
    </citation>
    <scope>IDENTIFICATION</scope>
</reference>
<dbReference type="RefSeq" id="XP_021566150.1">
    <property type="nucleotide sequence ID" value="XM_021710475.1"/>
</dbReference>
<evidence type="ECO:0000256" key="1">
    <source>
        <dbReference type="ARBA" id="ARBA00009996"/>
    </source>
</evidence>
<sequence length="90" mass="9906">RGGKRRHPQDVTLLKGLPYGDEKLSSKCDSGDVGQIFSSHLQDINQFLGGKQNRQLPKLGQISWNKLVVVEGDRIDGVLKNVTNQAPPDV</sequence>
<dbReference type="OrthoDB" id="9922824at2759"/>
<keyword evidence="2" id="KW-0649">Protein kinase inhibitor</keyword>
<name>A0A3Q0DVV6_CARSF</name>
<dbReference type="GO" id="GO:0008427">
    <property type="term" value="F:calcium-dependent protein kinase inhibitor activity"/>
    <property type="evidence" value="ECO:0007669"/>
    <property type="project" value="TreeGrafter"/>
</dbReference>
<dbReference type="PANTHER" id="PTHR31007">
    <property type="entry name" value="CALCIUM/CALMODULIN-DEPENDENT PROTEIN KINASE II INHIBITOR 2"/>
    <property type="match status" value="1"/>
</dbReference>
<accession>A0A3Q0DVV6</accession>
<dbReference type="GeneID" id="110595292"/>
<keyword evidence="3" id="KW-1185">Reference proteome</keyword>
<evidence type="ECO:0000313" key="3">
    <source>
        <dbReference type="Proteomes" id="UP000189704"/>
    </source>
</evidence>
<proteinExistence type="inferred from homology"/>
<dbReference type="KEGG" id="csyr:110595292"/>
<evidence type="ECO:0000313" key="4">
    <source>
        <dbReference type="RefSeq" id="XP_021566150.1"/>
    </source>
</evidence>
<dbReference type="CTD" id="55450"/>
<dbReference type="Proteomes" id="UP000189704">
    <property type="component" value="Unplaced"/>
</dbReference>
<dbReference type="PANTHER" id="PTHR31007:SF3">
    <property type="entry name" value="CALCIUM_CALMODULIN-DEPENDENT PROTEIN KINASE II INHIBITOR 1"/>
    <property type="match status" value="1"/>
</dbReference>